<keyword evidence="6" id="KW-1185">Reference proteome</keyword>
<sequence>MGRGGRGWKKQAQWETEEEKKWRMWPGSWASSPRRTSWSSSSQELRYDQMTPADSSQQGPWIAPEEDTAHLSRIQKALTVAKRADTKVRKIAHEKELRRKQWEMYTAEAKLRFINQRKNFENDMARLEREQEAAVEQGRMASGQVKAIVAGTAPDEDMEEPNSARAWEALWQSVEHTTPSSDFLAEAMIAAGYKRTGSPSLGRGPTKVLQAGMETARFQVGELLQAKPDQGTFLKLLSVSLQQAESLAAARRWFDQATGAGLYPTSFTIATLVEAAATGGDLEDAAEWYEELLRSSTQPVLNLLLDAAAQVDLALAKRWYERALALGLKADVQAFNTLITAAARKGDLESAESWYSQGKGAGLDPNEKTFRMLIETCIGRRDLAAATYWFRGGQDGRENGPEDGAGQVPDQNKSLQTWGWTSPC</sequence>
<feature type="region of interest" description="Disordered" evidence="4">
    <location>
        <begin position="1"/>
        <end position="60"/>
    </location>
</feature>
<dbReference type="Proteomes" id="UP000186817">
    <property type="component" value="Unassembled WGS sequence"/>
</dbReference>
<feature type="coiled-coil region" evidence="3">
    <location>
        <begin position="110"/>
        <end position="137"/>
    </location>
</feature>
<dbReference type="InterPro" id="IPR011990">
    <property type="entry name" value="TPR-like_helical_dom_sf"/>
</dbReference>
<dbReference type="Pfam" id="PF13041">
    <property type="entry name" value="PPR_2"/>
    <property type="match status" value="1"/>
</dbReference>
<name>A0A1Q9CVT9_SYMMI</name>
<dbReference type="AlphaFoldDB" id="A0A1Q9CVT9"/>
<gene>
    <name evidence="5" type="ORF">AK812_SmicGene31784</name>
</gene>
<organism evidence="5 6">
    <name type="scientific">Symbiodinium microadriaticum</name>
    <name type="common">Dinoflagellate</name>
    <name type="synonym">Zooxanthella microadriatica</name>
    <dbReference type="NCBI Taxonomy" id="2951"/>
    <lineage>
        <taxon>Eukaryota</taxon>
        <taxon>Sar</taxon>
        <taxon>Alveolata</taxon>
        <taxon>Dinophyceae</taxon>
        <taxon>Suessiales</taxon>
        <taxon>Symbiodiniaceae</taxon>
        <taxon>Symbiodinium</taxon>
    </lineage>
</organism>
<keyword evidence="1" id="KW-0677">Repeat</keyword>
<feature type="repeat" description="PPR" evidence="2">
    <location>
        <begin position="331"/>
        <end position="365"/>
    </location>
</feature>
<dbReference type="PANTHER" id="PTHR47447:SF17">
    <property type="entry name" value="OS12G0638900 PROTEIN"/>
    <property type="match status" value="1"/>
</dbReference>
<protein>
    <submittedName>
        <fullName evidence="5">Pentatricopeptide repeat-containing protein, chloroplastic</fullName>
    </submittedName>
</protein>
<evidence type="ECO:0000256" key="4">
    <source>
        <dbReference type="SAM" id="MobiDB-lite"/>
    </source>
</evidence>
<dbReference type="OrthoDB" id="435943at2759"/>
<proteinExistence type="predicted"/>
<dbReference type="PANTHER" id="PTHR47447">
    <property type="entry name" value="OS03G0856100 PROTEIN"/>
    <property type="match status" value="1"/>
</dbReference>
<dbReference type="PROSITE" id="PS51375">
    <property type="entry name" value="PPR"/>
    <property type="match status" value="1"/>
</dbReference>
<dbReference type="EMBL" id="LSRX01000884">
    <property type="protein sequence ID" value="OLP87041.1"/>
    <property type="molecule type" value="Genomic_DNA"/>
</dbReference>
<dbReference type="Gene3D" id="1.25.40.10">
    <property type="entry name" value="Tetratricopeptide repeat domain"/>
    <property type="match status" value="1"/>
</dbReference>
<evidence type="ECO:0000256" key="2">
    <source>
        <dbReference type="PROSITE-ProRule" id="PRU00708"/>
    </source>
</evidence>
<dbReference type="InterPro" id="IPR002885">
    <property type="entry name" value="PPR_rpt"/>
</dbReference>
<evidence type="ECO:0000256" key="1">
    <source>
        <dbReference type="ARBA" id="ARBA00022737"/>
    </source>
</evidence>
<reference evidence="5 6" key="1">
    <citation type="submission" date="2016-02" db="EMBL/GenBank/DDBJ databases">
        <title>Genome analysis of coral dinoflagellate symbionts highlights evolutionary adaptations to a symbiotic lifestyle.</title>
        <authorList>
            <person name="Aranda M."/>
            <person name="Li Y."/>
            <person name="Liew Y.J."/>
            <person name="Baumgarten S."/>
            <person name="Simakov O."/>
            <person name="Wilson M."/>
            <person name="Piel J."/>
            <person name="Ashoor H."/>
            <person name="Bougouffa S."/>
            <person name="Bajic V.B."/>
            <person name="Ryu T."/>
            <person name="Ravasi T."/>
            <person name="Bayer T."/>
            <person name="Micklem G."/>
            <person name="Kim H."/>
            <person name="Bhak J."/>
            <person name="Lajeunesse T.C."/>
            <person name="Voolstra C.R."/>
        </authorList>
    </citation>
    <scope>NUCLEOTIDE SEQUENCE [LARGE SCALE GENOMIC DNA]</scope>
    <source>
        <strain evidence="5 6">CCMP2467</strain>
    </source>
</reference>
<keyword evidence="3" id="KW-0175">Coiled coil</keyword>
<feature type="region of interest" description="Disordered" evidence="4">
    <location>
        <begin position="394"/>
        <end position="424"/>
    </location>
</feature>
<comment type="caution">
    <text evidence="5">The sequence shown here is derived from an EMBL/GenBank/DDBJ whole genome shotgun (WGS) entry which is preliminary data.</text>
</comment>
<evidence type="ECO:0000313" key="5">
    <source>
        <dbReference type="EMBL" id="OLP87041.1"/>
    </source>
</evidence>
<feature type="compositionally biased region" description="Polar residues" evidence="4">
    <location>
        <begin position="409"/>
        <end position="424"/>
    </location>
</feature>
<accession>A0A1Q9CVT9</accession>
<evidence type="ECO:0000313" key="6">
    <source>
        <dbReference type="Proteomes" id="UP000186817"/>
    </source>
</evidence>
<feature type="compositionally biased region" description="Low complexity" evidence="4">
    <location>
        <begin position="28"/>
        <end position="42"/>
    </location>
</feature>
<dbReference type="SUPFAM" id="SSF81901">
    <property type="entry name" value="HCP-like"/>
    <property type="match status" value="1"/>
</dbReference>
<evidence type="ECO:0000256" key="3">
    <source>
        <dbReference type="SAM" id="Coils"/>
    </source>
</evidence>